<dbReference type="EMBL" id="CP040077">
    <property type="protein sequence ID" value="QCP48953.1"/>
    <property type="molecule type" value="Genomic_DNA"/>
</dbReference>
<evidence type="ECO:0000313" key="3">
    <source>
        <dbReference type="Proteomes" id="UP000298656"/>
    </source>
</evidence>
<organism evidence="2 3">
    <name type="scientific">Trinickia violacea</name>
    <dbReference type="NCBI Taxonomy" id="2571746"/>
    <lineage>
        <taxon>Bacteria</taxon>
        <taxon>Pseudomonadati</taxon>
        <taxon>Pseudomonadota</taxon>
        <taxon>Betaproteobacteria</taxon>
        <taxon>Burkholderiales</taxon>
        <taxon>Burkholderiaceae</taxon>
        <taxon>Trinickia</taxon>
    </lineage>
</organism>
<reference evidence="2 3" key="1">
    <citation type="submission" date="2019-05" db="EMBL/GenBank/DDBJ databases">
        <title>Burkholderia sp. DHOD12, isolated from subtropical forest soil.</title>
        <authorList>
            <person name="Gao Z.-H."/>
            <person name="Qiu L.-H."/>
        </authorList>
    </citation>
    <scope>NUCLEOTIDE SEQUENCE [LARGE SCALE GENOMIC DNA]</scope>
    <source>
        <strain evidence="2 3">DHOD12</strain>
    </source>
</reference>
<proteinExistence type="predicted"/>
<dbReference type="AlphaFoldDB" id="A0A4P8IPL1"/>
<gene>
    <name evidence="2" type="ORF">FAZ95_07005</name>
</gene>
<dbReference type="RefSeq" id="WP_137331784.1">
    <property type="nucleotide sequence ID" value="NZ_CP040077.1"/>
</dbReference>
<sequence>MEAKQNRASDRPETNPSPQKALLVQGTKAPGMEIWLDVGYATTNEACRSQTLFARILGAPDVIQVVYDSVRVPEEDTKFAFKLSLDRYLPGECGWKPFVLRFAKFEPGVTSGPLFTTPIAVIRDNGKENAEYTWVCHREQKYHDLEKTPWLACRSPRRISNEDMTISSNGAVVEIHLAIDTESSEP</sequence>
<dbReference type="OrthoDB" id="9099896at2"/>
<feature type="region of interest" description="Disordered" evidence="1">
    <location>
        <begin position="1"/>
        <end position="20"/>
    </location>
</feature>
<name>A0A4P8IPL1_9BURK</name>
<dbReference type="KEGG" id="tvl:FAZ95_07005"/>
<protein>
    <submittedName>
        <fullName evidence="2">Uncharacterized protein</fullName>
    </submittedName>
</protein>
<evidence type="ECO:0000256" key="1">
    <source>
        <dbReference type="SAM" id="MobiDB-lite"/>
    </source>
</evidence>
<dbReference type="Proteomes" id="UP000298656">
    <property type="component" value="Chromosome 1"/>
</dbReference>
<feature type="compositionally biased region" description="Basic and acidic residues" evidence="1">
    <location>
        <begin position="1"/>
        <end position="13"/>
    </location>
</feature>
<evidence type="ECO:0000313" key="2">
    <source>
        <dbReference type="EMBL" id="QCP48953.1"/>
    </source>
</evidence>
<accession>A0A4P8IPL1</accession>
<keyword evidence="3" id="KW-1185">Reference proteome</keyword>